<dbReference type="NCBIfam" id="NF042913">
    <property type="entry name" value="CyRepA1"/>
    <property type="match status" value="1"/>
</dbReference>
<organism evidence="2 3">
    <name type="scientific">Gloeothece verrucosa (strain PCC 7822)</name>
    <name type="common">Cyanothece sp. (strain PCC 7822)</name>
    <dbReference type="NCBI Taxonomy" id="497965"/>
    <lineage>
        <taxon>Bacteria</taxon>
        <taxon>Bacillati</taxon>
        <taxon>Cyanobacteriota</taxon>
        <taxon>Cyanophyceae</taxon>
        <taxon>Oscillatoriophycideae</taxon>
        <taxon>Chroococcales</taxon>
        <taxon>Aphanothecaceae</taxon>
        <taxon>Gloeothece</taxon>
        <taxon>Gloeothece verrucosa</taxon>
    </lineage>
</organism>
<dbReference type="eggNOG" id="COG1061">
    <property type="taxonomic scope" value="Bacteria"/>
</dbReference>
<dbReference type="SUPFAM" id="SSF52540">
    <property type="entry name" value="P-loop containing nucleoside triphosphate hydrolases"/>
    <property type="match status" value="1"/>
</dbReference>
<dbReference type="RefSeq" id="WP_013320655.1">
    <property type="nucleotide sequence ID" value="NC_014501.1"/>
</dbReference>
<dbReference type="EMBL" id="CP002198">
    <property type="protein sequence ID" value="ADN12545.1"/>
    <property type="molecule type" value="Genomic_DNA"/>
</dbReference>
<gene>
    <name evidence="2" type="ordered locus">Cyan7822_0503</name>
</gene>
<name>E0U8A9_GLOV7</name>
<dbReference type="HOGENOM" id="CLU_262886_0_0_3"/>
<reference evidence="3" key="1">
    <citation type="journal article" date="2011" name="MBio">
        <title>Novel metabolic attributes of the genus Cyanothece, comprising a group of unicellular nitrogen-fixing Cyanobacteria.</title>
        <authorList>
            <person name="Bandyopadhyay A."/>
            <person name="Elvitigala T."/>
            <person name="Welsh E."/>
            <person name="Stockel J."/>
            <person name="Liberton M."/>
            <person name="Min H."/>
            <person name="Sherman L.A."/>
            <person name="Pakrasi H.B."/>
        </authorList>
    </citation>
    <scope>NUCLEOTIDE SEQUENCE [LARGE SCALE GENOMIC DNA]</scope>
    <source>
        <strain evidence="3">PCC 7822</strain>
    </source>
</reference>
<evidence type="ECO:0000313" key="3">
    <source>
        <dbReference type="Proteomes" id="UP000008206"/>
    </source>
</evidence>
<dbReference type="InterPro" id="IPR049996">
    <property type="entry name" value="Slr7037-like"/>
</dbReference>
<dbReference type="Proteomes" id="UP000008206">
    <property type="component" value="Chromosome"/>
</dbReference>
<dbReference type="InterPro" id="IPR027417">
    <property type="entry name" value="P-loop_NTPase"/>
</dbReference>
<dbReference type="STRING" id="497965.Cyan7822_0503"/>
<keyword evidence="3" id="KW-1185">Reference proteome</keyword>
<feature type="region of interest" description="Disordered" evidence="1">
    <location>
        <begin position="1383"/>
        <end position="1403"/>
    </location>
</feature>
<evidence type="ECO:0000313" key="2">
    <source>
        <dbReference type="EMBL" id="ADN12545.1"/>
    </source>
</evidence>
<protein>
    <recommendedName>
        <fullName evidence="4">Replication origin-binding protein domain-containing protein</fullName>
    </recommendedName>
</protein>
<sequence length="1481" mass="167749">MSWKRFYKRECPVCGGTRKDCRQNTVTELVHCRELDAAPSDYVFRGFDGLGFGMWTNKASAEAWTEEKRREWQEMRRREQERKQLRLSRLLTDAERDIAIRSILSQLELSDEHRHQLQQRGMSDEQIEAGLYRSVKQWQQLETEVDDNLAGVLRGGKKLYVPVSGILCPIANEQGQLVGWQIRLDYLDQFPKYLWASSEKKRRNEGPSVHLKNGELPLAFFAPSTEPHEVISKWFKKQKEDKTIIPVALTEGVAFKPSITCERLGMYTIGASGGNFASSPETLKSYLESIKEQIEAQRAENDDNDDNTSPNNIVLQPILFADAGCLVNENIIKIYSNTIGYLETLGFETRIAWWGQRDKDNGDIDEIDEAALASIKLLSTNEFFSLVKKTQRDIKVKAVQRQLQSLTYEPNIRLNSRYLPDLAALIPNEGIVALKSPKGTGKSVQIQKIIESCQSGGMKVISLTPRRALGREQSLKWGITWGGDQISGLDRVTLLENMESLGICWDSVWKLLERDWRHSLVIIDESELALIHLLLSSTCKDKRPLILRVLENKIRESLANGGMLLIADADMSGLSINYFKALVPDAPVFVVTNEYVGKETQWSIEFHTGKKDTAIAQLIADLARPVIDNGVERQRRIAIPTDSQDQAEALERFIRECYPHLIVVRIDSSTTETDEGRSFVERPNDKLLEIKPDVLIYTSSMGAGVSIDLSWFDLMYAFFTGVLEPSQCRQMLSRVRENIPRIIWCRSRGKVEGHNSFFPEEIKEHLFTFHRETSILIDVAKAIAPDNPTDWQIRQAYDAIWNRETQTWDNPHVNLYCSLIARKNYGLANLACELHRQLIEEGHIIINNKGRDNTDEGSRVADIKKQLPKEEAEAISEADDIPLDVALLMSQKNNPTQEESRQIAKALLKAELPGIELTKEFIYKATTKDRRKWLNAQKLFWYSQNPDKTKILDLREWLDHLWQFVNGAVYLPDIRTYSFQIKVLQDIGLFESIDLQNPDKEYSGDDEGIQKVLRLARKFSRSINTAFNFKVTNQTKPIQFINRLLNRVGLHLKFERQVKGRQRFYRLALDKLNDPDRIAVLDSLSQKWEQLGSESDSWASEPVNINNTVECCDPQTLFLVNNIHESVEATGAISREKTLTPKAVQLSSESNSWGSQHSLTINNNNGNCCDLVPLSLDNNSAKNVEATGVIAEQKTSSQKPVQLSSGSESWGSQHSLINNNNNGDCCDAQPLSLDNNVGERVEATREVASEKTLTPKPVQVLSESDSWGSQHSLTINYNNGDCCDAQPFSLDNNSSETVQGTKEISGEKTLTLKAVQLSSESDSWGSQHSPINNNNNGNCCDAQSVDQDEAQQNAIEINNNGGCCDAQSPAFDEVQQNALEINDNGECPGSQTESATSTDDFRGRHIPSQYRESVLELSAWLTQAESVMESPETFQAILDVAIEYLQLVPEARNWLWESLQSRVTTVIWQIFPDYYQFFRWG</sequence>
<accession>E0U8A9</accession>
<evidence type="ECO:0008006" key="4">
    <source>
        <dbReference type="Google" id="ProtNLM"/>
    </source>
</evidence>
<proteinExistence type="predicted"/>
<feature type="compositionally biased region" description="Polar residues" evidence="1">
    <location>
        <begin position="1389"/>
        <end position="1398"/>
    </location>
</feature>
<evidence type="ECO:0000256" key="1">
    <source>
        <dbReference type="SAM" id="MobiDB-lite"/>
    </source>
</evidence>
<dbReference type="KEGG" id="cyj:Cyan7822_0503"/>